<dbReference type="GO" id="GO:0005886">
    <property type="term" value="C:plasma membrane"/>
    <property type="evidence" value="ECO:0007669"/>
    <property type="project" value="UniProtKB-SubCell"/>
</dbReference>
<dbReference type="AlphaFoldDB" id="A0A9P0A0X7"/>
<protein>
    <recommendedName>
        <fullName evidence="12">Ionotropic receptor</fullName>
    </recommendedName>
</protein>
<keyword evidence="9" id="KW-0732">Signal</keyword>
<accession>A0A9P0A0X7</accession>
<proteinExistence type="predicted"/>
<feature type="transmembrane region" description="Helical" evidence="8">
    <location>
        <begin position="725"/>
        <end position="749"/>
    </location>
</feature>
<organism evidence="10 11">
    <name type="scientific">Bemisia tabaci</name>
    <name type="common">Sweetpotato whitefly</name>
    <name type="synonym">Aleurodes tabaci</name>
    <dbReference type="NCBI Taxonomy" id="7038"/>
    <lineage>
        <taxon>Eukaryota</taxon>
        <taxon>Metazoa</taxon>
        <taxon>Ecdysozoa</taxon>
        <taxon>Arthropoda</taxon>
        <taxon>Hexapoda</taxon>
        <taxon>Insecta</taxon>
        <taxon>Pterygota</taxon>
        <taxon>Neoptera</taxon>
        <taxon>Paraneoptera</taxon>
        <taxon>Hemiptera</taxon>
        <taxon>Sternorrhyncha</taxon>
        <taxon>Aleyrodoidea</taxon>
        <taxon>Aleyrodidae</taxon>
        <taxon>Aleyrodinae</taxon>
        <taxon>Bemisia</taxon>
    </lineage>
</organism>
<evidence type="ECO:0000256" key="7">
    <source>
        <dbReference type="ARBA" id="ARBA00023180"/>
    </source>
</evidence>
<dbReference type="PANTHER" id="PTHR42643:SF38">
    <property type="entry name" value="IONOTROPIC RECEPTOR 100A"/>
    <property type="match status" value="1"/>
</dbReference>
<feature type="transmembrane region" description="Helical" evidence="8">
    <location>
        <begin position="422"/>
        <end position="441"/>
    </location>
</feature>
<comment type="subcellular location">
    <subcellularLocation>
        <location evidence="1">Cell membrane</location>
        <topology evidence="1">Multi-pass membrane protein</topology>
    </subcellularLocation>
</comment>
<evidence type="ECO:0000256" key="6">
    <source>
        <dbReference type="ARBA" id="ARBA00023170"/>
    </source>
</evidence>
<keyword evidence="6" id="KW-0675">Receptor</keyword>
<evidence type="ECO:0000313" key="10">
    <source>
        <dbReference type="EMBL" id="CAH0383462.1"/>
    </source>
</evidence>
<evidence type="ECO:0000256" key="4">
    <source>
        <dbReference type="ARBA" id="ARBA00022989"/>
    </source>
</evidence>
<keyword evidence="3 8" id="KW-0812">Transmembrane</keyword>
<dbReference type="InterPro" id="IPR052192">
    <property type="entry name" value="Insect_Ionotropic_Sensory_Rcpt"/>
</dbReference>
<dbReference type="PANTHER" id="PTHR42643">
    <property type="entry name" value="IONOTROPIC RECEPTOR 20A-RELATED"/>
    <property type="match status" value="1"/>
</dbReference>
<reference evidence="10" key="1">
    <citation type="submission" date="2021-12" db="EMBL/GenBank/DDBJ databases">
        <authorList>
            <person name="King R."/>
        </authorList>
    </citation>
    <scope>NUCLEOTIDE SEQUENCE</scope>
</reference>
<name>A0A9P0A0X7_BEMTA</name>
<keyword evidence="4 8" id="KW-1133">Transmembrane helix</keyword>
<evidence type="ECO:0000256" key="9">
    <source>
        <dbReference type="SAM" id="SignalP"/>
    </source>
</evidence>
<evidence type="ECO:0000256" key="3">
    <source>
        <dbReference type="ARBA" id="ARBA00022692"/>
    </source>
</evidence>
<feature type="chain" id="PRO_5040492090" description="Ionotropic receptor" evidence="9">
    <location>
        <begin position="23"/>
        <end position="785"/>
    </location>
</feature>
<evidence type="ECO:0000313" key="11">
    <source>
        <dbReference type="Proteomes" id="UP001152759"/>
    </source>
</evidence>
<dbReference type="EMBL" id="OU963871">
    <property type="protein sequence ID" value="CAH0383462.1"/>
    <property type="molecule type" value="Genomic_DNA"/>
</dbReference>
<evidence type="ECO:0008006" key="12">
    <source>
        <dbReference type="Google" id="ProtNLM"/>
    </source>
</evidence>
<keyword evidence="2" id="KW-1003">Cell membrane</keyword>
<keyword evidence="11" id="KW-1185">Reference proteome</keyword>
<evidence type="ECO:0000256" key="5">
    <source>
        <dbReference type="ARBA" id="ARBA00023136"/>
    </source>
</evidence>
<sequence>MRATMFCLIFLVTKVIVSRVFSPPVFQKQIKDERKSQISLAFSICKQIAIRTEVRLFYTVEIHSNPLSTQLIRNLHEASIQTIATTHYSKSSSTVVTEQSKNIIFVLKDIQELFDLLFCTISQPKSAKLNEEKVSGPEIDGRGTGHQMEKILPRYCIKIDNRSLTPEKGKTCFKTVSITSTELEDSSTLSDEVFHATRGLYFNKIWNFKNHLIIFLTNFGLGPRKSSSNFFQNKTLKSVELDTSSNLHFCFRFFWRFFKSQKTVICHLRGCEKYDPFMENLISYSGDADETFFDFSWKNMRGKPVGTSRQGIEDEVFNVAHGPTWILHNDFITNLLESLETIVNCTIKDYYDYHDAPPLEIDEGLKYDIDLFSFGTGIISADTDFSKFDFSISIGCGSLCIATPHSVFMSQGLVIFKSFTPVAWAFISITIVIFVLVQYIFQQMQSGFFYRLYTDAEIDNYRDTSSWLTVYAYFICGSPPSLQLGHLSTGKIIFIIFSFSAIIISTVFLSGMTTLLSSRVVYPEIDAINTLVSSDLFIQSFEVLNTGDMYDVFDQLNQSEVLKSKLLDSFKFDYDSIVESTFSDNFSFFGRDGDELFKSEKALGNRLHEAVENVRSLATTDAFLISLPFSSTPRKSLRIRHFNRTQWFEYHLMEECLITYPLIFPFLKQSFFFEILKQMVARYIEGGLVERILERMLRDELRLELPGTMENGEPRAFGLNDLQSAFIGLAIGLFLSFLVFVGEMLTDFFQLSVTVKFKKILECSLIKKVRSGVTLLEESLSGIFR</sequence>
<evidence type="ECO:0000256" key="8">
    <source>
        <dbReference type="SAM" id="Phobius"/>
    </source>
</evidence>
<keyword evidence="5 8" id="KW-0472">Membrane</keyword>
<feature type="signal peptide" evidence="9">
    <location>
        <begin position="1"/>
        <end position="22"/>
    </location>
</feature>
<dbReference type="Proteomes" id="UP001152759">
    <property type="component" value="Chromosome 10"/>
</dbReference>
<feature type="transmembrane region" description="Helical" evidence="8">
    <location>
        <begin position="492"/>
        <end position="516"/>
    </location>
</feature>
<evidence type="ECO:0000256" key="2">
    <source>
        <dbReference type="ARBA" id="ARBA00022475"/>
    </source>
</evidence>
<evidence type="ECO:0000256" key="1">
    <source>
        <dbReference type="ARBA" id="ARBA00004651"/>
    </source>
</evidence>
<keyword evidence="7" id="KW-0325">Glycoprotein</keyword>
<gene>
    <name evidence="10" type="ORF">BEMITA_LOCUS2912</name>
</gene>